<comment type="caution">
    <text evidence="3">The sequence shown here is derived from an EMBL/GenBank/DDBJ whole genome shotgun (WGS) entry which is preliminary data.</text>
</comment>
<dbReference type="Proteomes" id="UP001595632">
    <property type="component" value="Unassembled WGS sequence"/>
</dbReference>
<dbReference type="CDD" id="cd06262">
    <property type="entry name" value="metallo-hydrolase-like_MBL-fold"/>
    <property type="match status" value="1"/>
</dbReference>
<dbReference type="SMART" id="SM00849">
    <property type="entry name" value="Lactamase_B"/>
    <property type="match status" value="1"/>
</dbReference>
<organism evidence="3 4">
    <name type="scientific">Psychromarinibacter halotolerans</name>
    <dbReference type="NCBI Taxonomy" id="1775175"/>
    <lineage>
        <taxon>Bacteria</taxon>
        <taxon>Pseudomonadati</taxon>
        <taxon>Pseudomonadota</taxon>
        <taxon>Alphaproteobacteria</taxon>
        <taxon>Rhodobacterales</taxon>
        <taxon>Paracoccaceae</taxon>
        <taxon>Psychromarinibacter</taxon>
    </lineage>
</organism>
<reference evidence="4" key="1">
    <citation type="journal article" date="2019" name="Int. J. Syst. Evol. Microbiol.">
        <title>The Global Catalogue of Microorganisms (GCM) 10K type strain sequencing project: providing services to taxonomists for standard genome sequencing and annotation.</title>
        <authorList>
            <consortium name="The Broad Institute Genomics Platform"/>
            <consortium name="The Broad Institute Genome Sequencing Center for Infectious Disease"/>
            <person name="Wu L."/>
            <person name="Ma J."/>
        </authorList>
    </citation>
    <scope>NUCLEOTIDE SEQUENCE [LARGE SCALE GENOMIC DNA]</scope>
    <source>
        <strain evidence="4">KCTC 52366</strain>
    </source>
</reference>
<gene>
    <name evidence="3" type="ORF">ACFOGP_16730</name>
</gene>
<protein>
    <submittedName>
        <fullName evidence="3">MBL fold metallo-hydrolase</fullName>
        <ecNumber evidence="3">3.-.-.-</ecNumber>
    </submittedName>
</protein>
<sequence>MKLTERFHLVASGGNGMDLTDRLDCNVHVLTDGQRHHMFDSGAGLDVEGMLDAMQAGGLDPDGLETLFLTHAHADHSGGAAALKARVPGLRILSGAATAEILAQRDERAISLDRARGGYYPADYQWTPPDVDGVMQPDDPMEVGPYTVTLIETPGHSADHCAFLVTGQGAPALIAGDALFAGGRVVLQEIADCSVADSIASIRKLADLDWDEFYPGHGTFSLKGGRRHARRALDWVAMTGVPAPF</sequence>
<dbReference type="RefSeq" id="WP_275634756.1">
    <property type="nucleotide sequence ID" value="NZ_JARGYD010000011.1"/>
</dbReference>
<dbReference type="InterPro" id="IPR050855">
    <property type="entry name" value="NDM-1-like"/>
</dbReference>
<dbReference type="Pfam" id="PF00753">
    <property type="entry name" value="Lactamase_B"/>
    <property type="match status" value="1"/>
</dbReference>
<dbReference type="EMBL" id="JBHRTB010000010">
    <property type="protein sequence ID" value="MFC3144371.1"/>
    <property type="molecule type" value="Genomic_DNA"/>
</dbReference>
<comment type="similarity">
    <text evidence="1">Belongs to the metallo-beta-lactamase superfamily. Class-B beta-lactamase family.</text>
</comment>
<evidence type="ECO:0000313" key="3">
    <source>
        <dbReference type="EMBL" id="MFC3144371.1"/>
    </source>
</evidence>
<evidence type="ECO:0000313" key="4">
    <source>
        <dbReference type="Proteomes" id="UP001595632"/>
    </source>
</evidence>
<dbReference type="PANTHER" id="PTHR42951:SF4">
    <property type="entry name" value="ACYL-COENZYME A THIOESTERASE MBLAC2"/>
    <property type="match status" value="1"/>
</dbReference>
<accession>A0ABV7GXX6</accession>
<proteinExistence type="inferred from homology"/>
<dbReference type="GO" id="GO:0016787">
    <property type="term" value="F:hydrolase activity"/>
    <property type="evidence" value="ECO:0007669"/>
    <property type="project" value="UniProtKB-KW"/>
</dbReference>
<dbReference type="Gene3D" id="3.60.15.10">
    <property type="entry name" value="Ribonuclease Z/Hydroxyacylglutathione hydrolase-like"/>
    <property type="match status" value="1"/>
</dbReference>
<evidence type="ECO:0000256" key="1">
    <source>
        <dbReference type="ARBA" id="ARBA00005250"/>
    </source>
</evidence>
<feature type="domain" description="Metallo-beta-lactamase" evidence="2">
    <location>
        <begin position="24"/>
        <end position="217"/>
    </location>
</feature>
<keyword evidence="4" id="KW-1185">Reference proteome</keyword>
<dbReference type="PANTHER" id="PTHR42951">
    <property type="entry name" value="METALLO-BETA-LACTAMASE DOMAIN-CONTAINING"/>
    <property type="match status" value="1"/>
</dbReference>
<dbReference type="InterPro" id="IPR036866">
    <property type="entry name" value="RibonucZ/Hydroxyglut_hydro"/>
</dbReference>
<dbReference type="SUPFAM" id="SSF56281">
    <property type="entry name" value="Metallo-hydrolase/oxidoreductase"/>
    <property type="match status" value="1"/>
</dbReference>
<dbReference type="InterPro" id="IPR001279">
    <property type="entry name" value="Metallo-B-lactamas"/>
</dbReference>
<name>A0ABV7GXX6_9RHOB</name>
<evidence type="ECO:0000259" key="2">
    <source>
        <dbReference type="SMART" id="SM00849"/>
    </source>
</evidence>
<keyword evidence="3" id="KW-0378">Hydrolase</keyword>
<dbReference type="EC" id="3.-.-.-" evidence="3"/>